<protein>
    <submittedName>
        <fullName evidence="3">Glutathione S-transferase</fullName>
    </submittedName>
</protein>
<evidence type="ECO:0000256" key="1">
    <source>
        <dbReference type="SAM" id="MobiDB-lite"/>
    </source>
</evidence>
<dbReference type="Proteomes" id="UP001221757">
    <property type="component" value="Unassembled WGS sequence"/>
</dbReference>
<sequence length="124" mass="13878">MRNTSKSRKNIAKESNLGSCDSERPRSENTGAYTTGLLERLGNRLAFIDARLAENTWLAGDKFTAADIMTVFTFTTMRVFYSLDLTGYPGILAYLGRVAQREGYKKARAKADQELEMMIEGKPP</sequence>
<evidence type="ECO:0000259" key="2">
    <source>
        <dbReference type="PROSITE" id="PS50405"/>
    </source>
</evidence>
<organism evidence="3 4">
    <name type="scientific">Mycena rosella</name>
    <name type="common">Pink bonnet</name>
    <name type="synonym">Agaricus rosellus</name>
    <dbReference type="NCBI Taxonomy" id="1033263"/>
    <lineage>
        <taxon>Eukaryota</taxon>
        <taxon>Fungi</taxon>
        <taxon>Dikarya</taxon>
        <taxon>Basidiomycota</taxon>
        <taxon>Agaricomycotina</taxon>
        <taxon>Agaricomycetes</taxon>
        <taxon>Agaricomycetidae</taxon>
        <taxon>Agaricales</taxon>
        <taxon>Marasmiineae</taxon>
        <taxon>Mycenaceae</taxon>
        <taxon>Mycena</taxon>
    </lineage>
</organism>
<evidence type="ECO:0000313" key="3">
    <source>
        <dbReference type="EMBL" id="KAJ7696687.1"/>
    </source>
</evidence>
<dbReference type="PANTHER" id="PTHR44051">
    <property type="entry name" value="GLUTATHIONE S-TRANSFERASE-RELATED"/>
    <property type="match status" value="1"/>
</dbReference>
<dbReference type="SUPFAM" id="SSF47616">
    <property type="entry name" value="GST C-terminal domain-like"/>
    <property type="match status" value="1"/>
</dbReference>
<reference evidence="3" key="1">
    <citation type="submission" date="2023-03" db="EMBL/GenBank/DDBJ databases">
        <title>Massive genome expansion in bonnet fungi (Mycena s.s.) driven by repeated elements and novel gene families across ecological guilds.</title>
        <authorList>
            <consortium name="Lawrence Berkeley National Laboratory"/>
            <person name="Harder C.B."/>
            <person name="Miyauchi S."/>
            <person name="Viragh M."/>
            <person name="Kuo A."/>
            <person name="Thoen E."/>
            <person name="Andreopoulos B."/>
            <person name="Lu D."/>
            <person name="Skrede I."/>
            <person name="Drula E."/>
            <person name="Henrissat B."/>
            <person name="Morin E."/>
            <person name="Kohler A."/>
            <person name="Barry K."/>
            <person name="LaButti K."/>
            <person name="Morin E."/>
            <person name="Salamov A."/>
            <person name="Lipzen A."/>
            <person name="Mereny Z."/>
            <person name="Hegedus B."/>
            <person name="Baldrian P."/>
            <person name="Stursova M."/>
            <person name="Weitz H."/>
            <person name="Taylor A."/>
            <person name="Grigoriev I.V."/>
            <person name="Nagy L.G."/>
            <person name="Martin F."/>
            <person name="Kauserud H."/>
        </authorList>
    </citation>
    <scope>NUCLEOTIDE SEQUENCE</scope>
    <source>
        <strain evidence="3">CBHHK067</strain>
    </source>
</reference>
<proteinExistence type="predicted"/>
<dbReference type="EMBL" id="JARKIE010000033">
    <property type="protein sequence ID" value="KAJ7696687.1"/>
    <property type="molecule type" value="Genomic_DNA"/>
</dbReference>
<dbReference type="PROSITE" id="PS50405">
    <property type="entry name" value="GST_CTER"/>
    <property type="match status" value="1"/>
</dbReference>
<dbReference type="PANTHER" id="PTHR44051:SF8">
    <property type="entry name" value="GLUTATHIONE S-TRANSFERASE GSTA"/>
    <property type="match status" value="1"/>
</dbReference>
<accession>A0AAD7DPK2</accession>
<keyword evidence="4" id="KW-1185">Reference proteome</keyword>
<feature type="domain" description="GST C-terminal" evidence="2">
    <location>
        <begin position="1"/>
        <end position="124"/>
    </location>
</feature>
<gene>
    <name evidence="3" type="ORF">B0H17DRAFT_1130714</name>
</gene>
<feature type="compositionally biased region" description="Basic residues" evidence="1">
    <location>
        <begin position="1"/>
        <end position="10"/>
    </location>
</feature>
<dbReference type="AlphaFoldDB" id="A0AAD7DPK2"/>
<dbReference type="InterPro" id="IPR004046">
    <property type="entry name" value="GST_C"/>
</dbReference>
<evidence type="ECO:0000313" key="4">
    <source>
        <dbReference type="Proteomes" id="UP001221757"/>
    </source>
</evidence>
<dbReference type="Gene3D" id="1.20.1050.10">
    <property type="match status" value="1"/>
</dbReference>
<name>A0AAD7DPK2_MYCRO</name>
<comment type="caution">
    <text evidence="3">The sequence shown here is derived from an EMBL/GenBank/DDBJ whole genome shotgun (WGS) entry which is preliminary data.</text>
</comment>
<dbReference type="InterPro" id="IPR036282">
    <property type="entry name" value="Glutathione-S-Trfase_C_sf"/>
</dbReference>
<dbReference type="Pfam" id="PF00043">
    <property type="entry name" value="GST_C"/>
    <property type="match status" value="1"/>
</dbReference>
<feature type="region of interest" description="Disordered" evidence="1">
    <location>
        <begin position="1"/>
        <end position="31"/>
    </location>
</feature>
<dbReference type="InterPro" id="IPR010987">
    <property type="entry name" value="Glutathione-S-Trfase_C-like"/>
</dbReference>